<dbReference type="GO" id="GO:0003872">
    <property type="term" value="F:6-phosphofructokinase activity"/>
    <property type="evidence" value="ECO:0007669"/>
    <property type="project" value="InterPro"/>
</dbReference>
<keyword evidence="5" id="KW-0479">Metal-binding</keyword>
<dbReference type="AlphaFoldDB" id="X1R674"/>
<dbReference type="GO" id="GO:0042802">
    <property type="term" value="F:identical protein binding"/>
    <property type="evidence" value="ECO:0007669"/>
    <property type="project" value="TreeGrafter"/>
</dbReference>
<keyword evidence="8" id="KW-0324">Glycolysis</keyword>
<feature type="domain" description="Phosphofructokinase" evidence="9">
    <location>
        <begin position="2"/>
        <end position="113"/>
    </location>
</feature>
<comment type="pathway">
    <text evidence="2">Carbohydrate degradation; glycolysis; D-glyceraldehyde 3-phosphate and glycerone phosphate from D-glucose: step 3/4.</text>
</comment>
<dbReference type="EMBL" id="BARW01011731">
    <property type="protein sequence ID" value="GAI76043.1"/>
    <property type="molecule type" value="Genomic_DNA"/>
</dbReference>
<comment type="caution">
    <text evidence="10">The sequence shown here is derived from an EMBL/GenBank/DDBJ whole genome shotgun (WGS) entry which is preliminary data.</text>
</comment>
<dbReference type="GO" id="GO:0016208">
    <property type="term" value="F:AMP binding"/>
    <property type="evidence" value="ECO:0007669"/>
    <property type="project" value="TreeGrafter"/>
</dbReference>
<dbReference type="GO" id="GO:0030388">
    <property type="term" value="P:fructose 1,6-bisphosphate metabolic process"/>
    <property type="evidence" value="ECO:0007669"/>
    <property type="project" value="TreeGrafter"/>
</dbReference>
<dbReference type="GO" id="GO:0048029">
    <property type="term" value="F:monosaccharide binding"/>
    <property type="evidence" value="ECO:0007669"/>
    <property type="project" value="TreeGrafter"/>
</dbReference>
<reference evidence="10" key="1">
    <citation type="journal article" date="2014" name="Front. Microbiol.">
        <title>High frequency of phylogenetically diverse reductive dehalogenase-homologous genes in deep subseafloor sedimentary metagenomes.</title>
        <authorList>
            <person name="Kawai M."/>
            <person name="Futagami T."/>
            <person name="Toyoda A."/>
            <person name="Takaki Y."/>
            <person name="Nishi S."/>
            <person name="Hori S."/>
            <person name="Arai W."/>
            <person name="Tsubouchi T."/>
            <person name="Morono Y."/>
            <person name="Uchiyama I."/>
            <person name="Ito T."/>
            <person name="Fujiyama A."/>
            <person name="Inagaki F."/>
            <person name="Takami H."/>
        </authorList>
    </citation>
    <scope>NUCLEOTIDE SEQUENCE</scope>
    <source>
        <strain evidence="10">Expedition CK06-06</strain>
    </source>
</reference>
<evidence type="ECO:0000259" key="9">
    <source>
        <dbReference type="Pfam" id="PF00365"/>
    </source>
</evidence>
<evidence type="ECO:0000256" key="8">
    <source>
        <dbReference type="ARBA" id="ARBA00023152"/>
    </source>
</evidence>
<evidence type="ECO:0000256" key="6">
    <source>
        <dbReference type="ARBA" id="ARBA00022777"/>
    </source>
</evidence>
<dbReference type="GO" id="GO:0070095">
    <property type="term" value="F:fructose-6-phosphate binding"/>
    <property type="evidence" value="ECO:0007669"/>
    <property type="project" value="TreeGrafter"/>
</dbReference>
<accession>X1R674</accession>
<dbReference type="PROSITE" id="PS00433">
    <property type="entry name" value="PHOSPHOFRUCTOKINASE"/>
    <property type="match status" value="1"/>
</dbReference>
<keyword evidence="6" id="KW-0418">Kinase</keyword>
<evidence type="ECO:0000313" key="10">
    <source>
        <dbReference type="EMBL" id="GAI76043.1"/>
    </source>
</evidence>
<dbReference type="Gene3D" id="3.40.50.450">
    <property type="match status" value="1"/>
</dbReference>
<evidence type="ECO:0000256" key="3">
    <source>
        <dbReference type="ARBA" id="ARBA00022490"/>
    </source>
</evidence>
<dbReference type="GO" id="GO:0006002">
    <property type="term" value="P:fructose 6-phosphate metabolic process"/>
    <property type="evidence" value="ECO:0007669"/>
    <property type="project" value="InterPro"/>
</dbReference>
<dbReference type="GO" id="GO:0046872">
    <property type="term" value="F:metal ion binding"/>
    <property type="evidence" value="ECO:0007669"/>
    <property type="project" value="UniProtKB-KW"/>
</dbReference>
<dbReference type="InterPro" id="IPR000023">
    <property type="entry name" value="Phosphofructokinase_dom"/>
</dbReference>
<evidence type="ECO:0000256" key="2">
    <source>
        <dbReference type="ARBA" id="ARBA00004679"/>
    </source>
</evidence>
<proteinExistence type="predicted"/>
<evidence type="ECO:0000256" key="7">
    <source>
        <dbReference type="ARBA" id="ARBA00022842"/>
    </source>
</evidence>
<name>X1R674_9ZZZZ</name>
<dbReference type="PRINTS" id="PR00476">
    <property type="entry name" value="PHFRCTKINASE"/>
</dbReference>
<dbReference type="InterPro" id="IPR035966">
    <property type="entry name" value="PKF_sf"/>
</dbReference>
<keyword evidence="3" id="KW-0963">Cytoplasm</keyword>
<protein>
    <recommendedName>
        <fullName evidence="9">Phosphofructokinase domain-containing protein</fullName>
    </recommendedName>
</protein>
<sequence>RADWVLLPEEKADIDSMCKHLKRVYERKKIATVVVSEGIEVPGEKISKEKLDQFGHMLLKERGMGEGIARVIRDRLGVDTRVSVIGHMQRGGAPTLFDRMLGVRAGVKAVELIKEGKFGQMVSLRGTEMMGVSLEEAVGKLKTVSPEWIDFAHTLFK</sequence>
<keyword evidence="4" id="KW-0808">Transferase</keyword>
<gene>
    <name evidence="10" type="ORF">S12H4_22479</name>
</gene>
<feature type="non-terminal residue" evidence="10">
    <location>
        <position position="1"/>
    </location>
</feature>
<comment type="cofactor">
    <cofactor evidence="1">
        <name>Mg(2+)</name>
        <dbReference type="ChEBI" id="CHEBI:18420"/>
    </cofactor>
</comment>
<evidence type="ECO:0000256" key="4">
    <source>
        <dbReference type="ARBA" id="ARBA00022679"/>
    </source>
</evidence>
<dbReference type="UniPathway" id="UPA00109">
    <property type="reaction ID" value="UER00182"/>
</dbReference>
<dbReference type="Gene3D" id="3.40.50.460">
    <property type="entry name" value="Phosphofructokinase domain"/>
    <property type="match status" value="1"/>
</dbReference>
<dbReference type="PANTHER" id="PTHR13697">
    <property type="entry name" value="PHOSPHOFRUCTOKINASE"/>
    <property type="match status" value="1"/>
</dbReference>
<keyword evidence="7" id="KW-0460">Magnesium</keyword>
<dbReference type="SUPFAM" id="SSF53784">
    <property type="entry name" value="Phosphofructokinase"/>
    <property type="match status" value="1"/>
</dbReference>
<organism evidence="10">
    <name type="scientific">marine sediment metagenome</name>
    <dbReference type="NCBI Taxonomy" id="412755"/>
    <lineage>
        <taxon>unclassified sequences</taxon>
        <taxon>metagenomes</taxon>
        <taxon>ecological metagenomes</taxon>
    </lineage>
</organism>
<dbReference type="Pfam" id="PF00365">
    <property type="entry name" value="PFK"/>
    <property type="match status" value="1"/>
</dbReference>
<dbReference type="InterPro" id="IPR022953">
    <property type="entry name" value="ATP_PFK"/>
</dbReference>
<evidence type="ECO:0000256" key="1">
    <source>
        <dbReference type="ARBA" id="ARBA00001946"/>
    </source>
</evidence>
<dbReference type="GO" id="GO:0005524">
    <property type="term" value="F:ATP binding"/>
    <property type="evidence" value="ECO:0007669"/>
    <property type="project" value="TreeGrafter"/>
</dbReference>
<dbReference type="InterPro" id="IPR015912">
    <property type="entry name" value="Phosphofructokinase_CS"/>
</dbReference>
<evidence type="ECO:0000256" key="5">
    <source>
        <dbReference type="ARBA" id="ARBA00022723"/>
    </source>
</evidence>
<dbReference type="GO" id="GO:0061621">
    <property type="term" value="P:canonical glycolysis"/>
    <property type="evidence" value="ECO:0007669"/>
    <property type="project" value="TreeGrafter"/>
</dbReference>
<dbReference type="GO" id="GO:0005945">
    <property type="term" value="C:6-phosphofructokinase complex"/>
    <property type="evidence" value="ECO:0007669"/>
    <property type="project" value="TreeGrafter"/>
</dbReference>
<dbReference type="PANTHER" id="PTHR13697:SF52">
    <property type="entry name" value="ATP-DEPENDENT 6-PHOSPHOFRUCTOKINASE 3"/>
    <property type="match status" value="1"/>
</dbReference>